<evidence type="ECO:0000313" key="11">
    <source>
        <dbReference type="EMBL" id="KAA8912271.1"/>
    </source>
</evidence>
<dbReference type="InterPro" id="IPR037185">
    <property type="entry name" value="EmrE-like"/>
</dbReference>
<comment type="caution">
    <text evidence="11">The sequence shown here is derived from an EMBL/GenBank/DDBJ whole genome shotgun (WGS) entry which is preliminary data.</text>
</comment>
<dbReference type="PANTHER" id="PTHR10778">
    <property type="entry name" value="SOLUTE CARRIER FAMILY 35 MEMBER B"/>
    <property type="match status" value="1"/>
</dbReference>
<dbReference type="AlphaFoldDB" id="A0A642V9T1"/>
<evidence type="ECO:0000256" key="6">
    <source>
        <dbReference type="ARBA" id="ARBA00022824"/>
    </source>
</evidence>
<dbReference type="GO" id="GO:0005460">
    <property type="term" value="F:UDP-glucose transmembrane transporter activity"/>
    <property type="evidence" value="ECO:0007669"/>
    <property type="project" value="TreeGrafter"/>
</dbReference>
<dbReference type="GO" id="GO:0000139">
    <property type="term" value="C:Golgi membrane"/>
    <property type="evidence" value="ECO:0007669"/>
    <property type="project" value="TreeGrafter"/>
</dbReference>
<comment type="similarity">
    <text evidence="2">Belongs to the nucleotide-sugar transporter family. SLC35B subfamily.</text>
</comment>
<evidence type="ECO:0000313" key="12">
    <source>
        <dbReference type="Proteomes" id="UP000761534"/>
    </source>
</evidence>
<feature type="transmembrane region" description="Helical" evidence="10">
    <location>
        <begin position="20"/>
        <end position="39"/>
    </location>
</feature>
<reference evidence="11" key="1">
    <citation type="journal article" date="2019" name="G3 (Bethesda)">
        <title>Genome Assemblies of Two Rare Opportunistic Yeast Pathogens: Diutina rugosa (syn. Candida rugosa) and Trichomonascus ciferrii (syn. Candida ciferrii).</title>
        <authorList>
            <person name="Mixao V."/>
            <person name="Saus E."/>
            <person name="Hansen A.P."/>
            <person name="Lass-Florl C."/>
            <person name="Gabaldon T."/>
        </authorList>
    </citation>
    <scope>NUCLEOTIDE SEQUENCE</scope>
    <source>
        <strain evidence="11">CBS 4856</strain>
    </source>
</reference>
<feature type="transmembrane region" description="Helical" evidence="10">
    <location>
        <begin position="59"/>
        <end position="79"/>
    </location>
</feature>
<feature type="transmembrane region" description="Helical" evidence="10">
    <location>
        <begin position="291"/>
        <end position="311"/>
    </location>
</feature>
<keyword evidence="6" id="KW-0256">Endoplasmic reticulum</keyword>
<keyword evidence="5 10" id="KW-0812">Transmembrane</keyword>
<organism evidence="11 12">
    <name type="scientific">Trichomonascus ciferrii</name>
    <dbReference type="NCBI Taxonomy" id="44093"/>
    <lineage>
        <taxon>Eukaryota</taxon>
        <taxon>Fungi</taxon>
        <taxon>Dikarya</taxon>
        <taxon>Ascomycota</taxon>
        <taxon>Saccharomycotina</taxon>
        <taxon>Dipodascomycetes</taxon>
        <taxon>Dipodascales</taxon>
        <taxon>Trichomonascaceae</taxon>
        <taxon>Trichomonascus</taxon>
        <taxon>Trichomonascus ciferrii complex</taxon>
    </lineage>
</organism>
<feature type="transmembrane region" description="Helical" evidence="10">
    <location>
        <begin position="262"/>
        <end position="284"/>
    </location>
</feature>
<sequence length="348" mass="37757">MMKNAQASEKGVGGRKRELVELVITVGGIYGAFLTWAVLQERIATTAYGPDERIFRGSLVINTVQSALAAIVGYIYVVYQRKTAGEGLHPVFADTATLKGYATVAVAQSLSSYCAYASLQYGVDYLTMLLAKSCKLLPLMALHMTVYRRRYPFYKYVVVGVITLGVCLFSIYHPSTAKKGGNGEGASFLGALLLGTNLMLDGFYNSTQDNMFKESKGKITGPHMMCGLNLVAAVLTTCALCWKPSEGQLGEAIDFISQHPRVLGDIVLFGLCGALGQLFIFHALATYGSIVLVTVTVTRKMFSMLLSVIWFNHTLSHGQWAGVLAVFSGIGAEAYIKHLEKANKLKTN</sequence>
<feature type="transmembrane region" description="Helical" evidence="10">
    <location>
        <begin position="185"/>
        <end position="204"/>
    </location>
</feature>
<keyword evidence="8 10" id="KW-0472">Membrane</keyword>
<dbReference type="OrthoDB" id="1601at2759"/>
<keyword evidence="12" id="KW-1185">Reference proteome</keyword>
<evidence type="ECO:0000256" key="9">
    <source>
        <dbReference type="ARBA" id="ARBA00041103"/>
    </source>
</evidence>
<dbReference type="InterPro" id="IPR013657">
    <property type="entry name" value="SCL35B1-4/HUT1"/>
</dbReference>
<evidence type="ECO:0000256" key="5">
    <source>
        <dbReference type="ARBA" id="ARBA00022692"/>
    </source>
</evidence>
<dbReference type="EMBL" id="SWFS01000259">
    <property type="protein sequence ID" value="KAA8912271.1"/>
    <property type="molecule type" value="Genomic_DNA"/>
</dbReference>
<dbReference type="GO" id="GO:0005459">
    <property type="term" value="F:UDP-galactose transmembrane transporter activity"/>
    <property type="evidence" value="ECO:0007669"/>
    <property type="project" value="TreeGrafter"/>
</dbReference>
<evidence type="ECO:0000256" key="2">
    <source>
        <dbReference type="ARBA" id="ARBA00010694"/>
    </source>
</evidence>
<dbReference type="PANTHER" id="PTHR10778:SF10">
    <property type="entry name" value="SOLUTE CARRIER FAMILY 35 MEMBER B1"/>
    <property type="match status" value="1"/>
</dbReference>
<keyword evidence="3" id="KW-0813">Transport</keyword>
<protein>
    <recommendedName>
        <fullName evidence="9">UDP-galactose transporter homolog 1</fullName>
    </recommendedName>
</protein>
<evidence type="ECO:0000256" key="7">
    <source>
        <dbReference type="ARBA" id="ARBA00022989"/>
    </source>
</evidence>
<comment type="subcellular location">
    <subcellularLocation>
        <location evidence="1">Endoplasmic reticulum membrane</location>
        <topology evidence="1">Multi-pass membrane protein</topology>
    </subcellularLocation>
</comment>
<evidence type="ECO:0000256" key="4">
    <source>
        <dbReference type="ARBA" id="ARBA00022597"/>
    </source>
</evidence>
<name>A0A642V9T1_9ASCO</name>
<feature type="transmembrane region" description="Helical" evidence="10">
    <location>
        <begin position="153"/>
        <end position="173"/>
    </location>
</feature>
<gene>
    <name evidence="11" type="ORF">TRICI_003551</name>
</gene>
<feature type="transmembrane region" description="Helical" evidence="10">
    <location>
        <begin position="225"/>
        <end position="242"/>
    </location>
</feature>
<accession>A0A642V9T1</accession>
<evidence type="ECO:0000256" key="1">
    <source>
        <dbReference type="ARBA" id="ARBA00004477"/>
    </source>
</evidence>
<evidence type="ECO:0000256" key="10">
    <source>
        <dbReference type="SAM" id="Phobius"/>
    </source>
</evidence>
<dbReference type="SUPFAM" id="SSF103481">
    <property type="entry name" value="Multidrug resistance efflux transporter EmrE"/>
    <property type="match status" value="1"/>
</dbReference>
<evidence type="ECO:0000256" key="3">
    <source>
        <dbReference type="ARBA" id="ARBA00022448"/>
    </source>
</evidence>
<feature type="transmembrane region" description="Helical" evidence="10">
    <location>
        <begin position="317"/>
        <end position="336"/>
    </location>
</feature>
<dbReference type="GO" id="GO:0005789">
    <property type="term" value="C:endoplasmic reticulum membrane"/>
    <property type="evidence" value="ECO:0007669"/>
    <property type="project" value="UniProtKB-SubCell"/>
</dbReference>
<dbReference type="VEuPathDB" id="FungiDB:TRICI_003551"/>
<evidence type="ECO:0000256" key="8">
    <source>
        <dbReference type="ARBA" id="ARBA00023136"/>
    </source>
</evidence>
<keyword evidence="4" id="KW-0762">Sugar transport</keyword>
<dbReference type="Proteomes" id="UP000761534">
    <property type="component" value="Unassembled WGS sequence"/>
</dbReference>
<keyword evidence="7 10" id="KW-1133">Transmembrane helix</keyword>
<proteinExistence type="inferred from homology"/>
<dbReference type="Pfam" id="PF08449">
    <property type="entry name" value="UAA"/>
    <property type="match status" value="1"/>
</dbReference>